<reference evidence="2" key="1">
    <citation type="submission" date="2020-10" db="EMBL/GenBank/DDBJ databases">
        <authorList>
            <person name="Kikuchi T."/>
        </authorList>
    </citation>
    <scope>NUCLEOTIDE SEQUENCE</scope>
    <source>
        <strain evidence="2">NKZ352</strain>
    </source>
</reference>
<evidence type="ECO:0000313" key="2">
    <source>
        <dbReference type="EMBL" id="CAD6190571.1"/>
    </source>
</evidence>
<dbReference type="AlphaFoldDB" id="A0A8S1H5B0"/>
<protein>
    <submittedName>
        <fullName evidence="2">Uncharacterized protein</fullName>
    </submittedName>
</protein>
<evidence type="ECO:0000256" key="1">
    <source>
        <dbReference type="SAM" id="MobiDB-lite"/>
    </source>
</evidence>
<accession>A0A8S1H5B0</accession>
<organism evidence="2 3">
    <name type="scientific">Caenorhabditis auriculariae</name>
    <dbReference type="NCBI Taxonomy" id="2777116"/>
    <lineage>
        <taxon>Eukaryota</taxon>
        <taxon>Metazoa</taxon>
        <taxon>Ecdysozoa</taxon>
        <taxon>Nematoda</taxon>
        <taxon>Chromadorea</taxon>
        <taxon>Rhabditida</taxon>
        <taxon>Rhabditina</taxon>
        <taxon>Rhabditomorpha</taxon>
        <taxon>Rhabditoidea</taxon>
        <taxon>Rhabditidae</taxon>
        <taxon>Peloderinae</taxon>
        <taxon>Caenorhabditis</taxon>
    </lineage>
</organism>
<name>A0A8S1H5B0_9PELO</name>
<sequence>MTLSNSSSNRVPVYDESGRLGYQMMFQNGRFVEYKAPPSYLESLKLHSCPSQSARHLPPNQPKLLSHARQHPDTTLQY</sequence>
<dbReference type="EMBL" id="CAJGYM010000016">
    <property type="protein sequence ID" value="CAD6190571.1"/>
    <property type="molecule type" value="Genomic_DNA"/>
</dbReference>
<gene>
    <name evidence="2" type="ORF">CAUJ_LOCUS6490</name>
</gene>
<comment type="caution">
    <text evidence="2">The sequence shown here is derived from an EMBL/GenBank/DDBJ whole genome shotgun (WGS) entry which is preliminary data.</text>
</comment>
<keyword evidence="3" id="KW-1185">Reference proteome</keyword>
<dbReference type="Proteomes" id="UP000835052">
    <property type="component" value="Unassembled WGS sequence"/>
</dbReference>
<proteinExistence type="predicted"/>
<evidence type="ECO:0000313" key="3">
    <source>
        <dbReference type="Proteomes" id="UP000835052"/>
    </source>
</evidence>
<feature type="region of interest" description="Disordered" evidence="1">
    <location>
        <begin position="49"/>
        <end position="78"/>
    </location>
</feature>